<evidence type="ECO:0000256" key="1">
    <source>
        <dbReference type="ARBA" id="ARBA00002424"/>
    </source>
</evidence>
<evidence type="ECO:0000313" key="9">
    <source>
        <dbReference type="EMBL" id="AGI99518.1"/>
    </source>
</evidence>
<organism evidence="10">
    <name type="scientific">Banana bunchy top virus</name>
    <name type="common">BBTV</name>
    <dbReference type="NCBI Taxonomy" id="12585"/>
    <lineage>
        <taxon>Viruses</taxon>
        <taxon>Monodnaviria</taxon>
        <taxon>Shotokuvirae</taxon>
        <taxon>Cressdnaviricota</taxon>
        <taxon>Arfiviricetes</taxon>
        <taxon>Mulpavirales</taxon>
        <taxon>Nanoviridae</taxon>
        <taxon>Babuvirus</taxon>
        <taxon>Babuvirus musae</taxon>
    </lineage>
</organism>
<sequence>MDWAESQLKTCTHGCDWKKISSDSADNRQYVPCVDSGAGRKSPRKVLLRSIEAVFNGSLSFSGNNRNVRGFLYVSIRDDDGEMRPVLIVPFGGYGYHNDFYYFEGKGKVECDISSDYVAPGIDWSRDMEVSISNSNNCNELCDLKCYVVCSLRIKE</sequence>
<keyword evidence="7" id="KW-1035">Host cytoplasm</keyword>
<accession>A8Y7S5</accession>
<evidence type="ECO:0000256" key="7">
    <source>
        <dbReference type="ARBA" id="ARBA00023200"/>
    </source>
</evidence>
<proteinExistence type="inferred from homology"/>
<evidence type="ECO:0000313" key="8">
    <source>
        <dbReference type="EMBL" id="ABY86903.1"/>
    </source>
</evidence>
<evidence type="ECO:0000256" key="3">
    <source>
        <dbReference type="ARBA" id="ARBA00004192"/>
    </source>
</evidence>
<evidence type="ECO:0000256" key="6">
    <source>
        <dbReference type="ARBA" id="ARBA00022562"/>
    </source>
</evidence>
<dbReference type="EMBL" id="AM418568">
    <property type="protein sequence ID" value="CAL91050.1"/>
    <property type="molecule type" value="Genomic_DNA"/>
</dbReference>
<evidence type="ECO:0000256" key="4">
    <source>
        <dbReference type="ARBA" id="ARBA00005295"/>
    </source>
</evidence>
<organismHost>
    <name type="scientific">Musa</name>
    <dbReference type="NCBI Taxonomy" id="4640"/>
</organismHost>
<name>A8Y7S5_BBTV</name>
<dbReference type="Pfam" id="PF05629">
    <property type="entry name" value="Nanovirus_C8"/>
    <property type="match status" value="1"/>
</dbReference>
<evidence type="ECO:0000256" key="5">
    <source>
        <dbReference type="ARBA" id="ARBA00013900"/>
    </source>
</evidence>
<evidence type="ECO:0000256" key="2">
    <source>
        <dbReference type="ARBA" id="ARBA00004147"/>
    </source>
</evidence>
<dbReference type="Proteomes" id="UP000246373">
    <property type="component" value="Genome"/>
</dbReference>
<comment type="subcellular location">
    <subcellularLocation>
        <location evidence="3">Host cytoplasm</location>
    </subcellularLocation>
    <subcellularLocation>
        <location evidence="2">Host nucleus</location>
    </subcellularLocation>
</comment>
<reference evidence="8" key="2">
    <citation type="journal article" date="2009" name="Virus Genes">
        <title>Molecular characterization of an Indian isolate of Banana bunchy top virus based on six genomic DNA components.</title>
        <authorList>
            <person name="Vishnoi R."/>
            <person name="Raj S.K."/>
            <person name="Prasad V."/>
        </authorList>
    </citation>
    <scope>NUCLEOTIDE SEQUENCE</scope>
    <source>
        <strain evidence="8">BBTV-LKO</strain>
    </source>
</reference>
<protein>
    <recommendedName>
        <fullName evidence="5">Putative nuclear shuttle protein</fullName>
    </recommendedName>
</protein>
<dbReference type="EMBL" id="KC466377">
    <property type="protein sequence ID" value="AGI99518.1"/>
    <property type="molecule type" value="Genomic_DNA"/>
</dbReference>
<comment type="similarity">
    <text evidence="4">Belongs to the nanoviridae nuclear shuttle protein family.</text>
</comment>
<dbReference type="GO" id="GO:0030430">
    <property type="term" value="C:host cell cytoplasm"/>
    <property type="evidence" value="ECO:0007669"/>
    <property type="project" value="UniProtKB-SubCell"/>
</dbReference>
<evidence type="ECO:0000313" key="11">
    <source>
        <dbReference type="Proteomes" id="UP000246373"/>
    </source>
</evidence>
<evidence type="ECO:0000313" key="10">
    <source>
        <dbReference type="EMBL" id="CAL91050.1"/>
    </source>
</evidence>
<gene>
    <name evidence="10" type="primary">NSP</name>
</gene>
<reference evidence="10" key="1">
    <citation type="journal article" date="2008" name="Virus Genes">
        <title>Molecular characterisation of banana bunchy top virus (BBTV) from Pakistan.</title>
        <authorList>
            <person name="Amin I."/>
            <person name="Qazi J."/>
            <person name="Mansoor S."/>
            <person name="Ilyas M."/>
            <person name="Briddon R.W."/>
        </authorList>
    </citation>
    <scope>NUCLEOTIDE SEQUENCE</scope>
</reference>
<comment type="function">
    <text evidence="1">Putative nuclear shuttle protein.</text>
</comment>
<dbReference type="EMBL" id="EU391633">
    <property type="protein sequence ID" value="ABY86903.1"/>
    <property type="molecule type" value="Genomic_DNA"/>
</dbReference>
<reference evidence="9 11" key="3">
    <citation type="journal article" date="2014" name="Virus Res.">
        <title>Identification and characterization of a distinct banana bunchy top virus isolate of Pacific-Indian Oceans group from North-East India.</title>
        <authorList>
            <person name="Banerjee A."/>
            <person name="Roy S."/>
            <person name="Behere G.T."/>
            <person name="Roy S.S."/>
            <person name="Dutta S.K."/>
            <person name="Ngachan S.V."/>
        </authorList>
    </citation>
    <scope>NUCLEOTIDE SEQUENCE [LARGE SCALE GENOMIC DNA]</scope>
    <source>
        <strain evidence="9">Umiam</strain>
    </source>
</reference>
<keyword evidence="6" id="KW-1048">Host nucleus</keyword>
<dbReference type="InterPro" id="IPR008706">
    <property type="entry name" value="Nanovirus_C8"/>
</dbReference>
<dbReference type="GO" id="GO:0042025">
    <property type="term" value="C:host cell nucleus"/>
    <property type="evidence" value="ECO:0007669"/>
    <property type="project" value="UniProtKB-SubCell"/>
</dbReference>